<name>A0A6A5X9E9_9PLEO</name>
<gene>
    <name evidence="2" type="ORF">BU24DRAFT_428456</name>
</gene>
<dbReference type="GeneID" id="54286883"/>
<reference evidence="2" key="1">
    <citation type="journal article" date="2020" name="Stud. Mycol.">
        <title>101 Dothideomycetes genomes: a test case for predicting lifestyles and emergence of pathogens.</title>
        <authorList>
            <person name="Haridas S."/>
            <person name="Albert R."/>
            <person name="Binder M."/>
            <person name="Bloem J."/>
            <person name="Labutti K."/>
            <person name="Salamov A."/>
            <person name="Andreopoulos B."/>
            <person name="Baker S."/>
            <person name="Barry K."/>
            <person name="Bills G."/>
            <person name="Bluhm B."/>
            <person name="Cannon C."/>
            <person name="Castanera R."/>
            <person name="Culley D."/>
            <person name="Daum C."/>
            <person name="Ezra D."/>
            <person name="Gonzalez J."/>
            <person name="Henrissat B."/>
            <person name="Kuo A."/>
            <person name="Liang C."/>
            <person name="Lipzen A."/>
            <person name="Lutzoni F."/>
            <person name="Magnuson J."/>
            <person name="Mondo S."/>
            <person name="Nolan M."/>
            <person name="Ohm R."/>
            <person name="Pangilinan J."/>
            <person name="Park H.-J."/>
            <person name="Ramirez L."/>
            <person name="Alfaro M."/>
            <person name="Sun H."/>
            <person name="Tritt A."/>
            <person name="Yoshinaga Y."/>
            <person name="Zwiers L.-H."/>
            <person name="Turgeon B."/>
            <person name="Goodwin S."/>
            <person name="Spatafora J."/>
            <person name="Crous P."/>
            <person name="Grigoriev I."/>
        </authorList>
    </citation>
    <scope>NUCLEOTIDE SEQUENCE</scope>
    <source>
        <strain evidence="2">CBS 175.79</strain>
    </source>
</reference>
<accession>A0A6A5X9E9</accession>
<keyword evidence="1" id="KW-0472">Membrane</keyword>
<proteinExistence type="predicted"/>
<dbReference type="EMBL" id="ML978078">
    <property type="protein sequence ID" value="KAF2009563.1"/>
    <property type="molecule type" value="Genomic_DNA"/>
</dbReference>
<dbReference type="OrthoDB" id="5344006at2759"/>
<evidence type="ECO:0000256" key="1">
    <source>
        <dbReference type="SAM" id="Phobius"/>
    </source>
</evidence>
<feature type="transmembrane region" description="Helical" evidence="1">
    <location>
        <begin position="70"/>
        <end position="90"/>
    </location>
</feature>
<evidence type="ECO:0008006" key="4">
    <source>
        <dbReference type="Google" id="ProtNLM"/>
    </source>
</evidence>
<feature type="transmembrane region" description="Helical" evidence="1">
    <location>
        <begin position="40"/>
        <end position="63"/>
    </location>
</feature>
<keyword evidence="1" id="KW-1133">Transmembrane helix</keyword>
<evidence type="ECO:0000313" key="3">
    <source>
        <dbReference type="Proteomes" id="UP000799778"/>
    </source>
</evidence>
<feature type="transmembrane region" description="Helical" evidence="1">
    <location>
        <begin position="114"/>
        <end position="135"/>
    </location>
</feature>
<organism evidence="2 3">
    <name type="scientific">Aaosphaeria arxii CBS 175.79</name>
    <dbReference type="NCBI Taxonomy" id="1450172"/>
    <lineage>
        <taxon>Eukaryota</taxon>
        <taxon>Fungi</taxon>
        <taxon>Dikarya</taxon>
        <taxon>Ascomycota</taxon>
        <taxon>Pezizomycotina</taxon>
        <taxon>Dothideomycetes</taxon>
        <taxon>Pleosporomycetidae</taxon>
        <taxon>Pleosporales</taxon>
        <taxon>Pleosporales incertae sedis</taxon>
        <taxon>Aaosphaeria</taxon>
    </lineage>
</organism>
<protein>
    <recommendedName>
        <fullName evidence="4">MARVEL domain-containing protein</fullName>
    </recommendedName>
</protein>
<dbReference type="AlphaFoldDB" id="A0A6A5X9E9"/>
<dbReference type="RefSeq" id="XP_033377902.1">
    <property type="nucleotide sequence ID" value="XM_033529486.1"/>
</dbReference>
<keyword evidence="3" id="KW-1185">Reference proteome</keyword>
<keyword evidence="1" id="KW-0812">Transmembrane</keyword>
<dbReference type="Proteomes" id="UP000799778">
    <property type="component" value="Unassembled WGS sequence"/>
</dbReference>
<sequence length="220" mass="23437">MIYFVKELSTDNYGIPWTFILVRPTPLQPSPKPPLTPTQLLAVSLLTVLSLATTIVLHCLYGLSPLLNIALNSILLAVWAVGFGMLSWWSSGTLKHVCNMSNWDSDVGVAICRIYKVLFSFALCGLVATLGALVLDVRVWRTAGARGRFTALGRGDGKGMRVEVVGGADGDGDGGGVELGAAENAGMVGGRLGRGGREGYAVPLEQFDQEDSSYYGASRR</sequence>
<evidence type="ECO:0000313" key="2">
    <source>
        <dbReference type="EMBL" id="KAF2009563.1"/>
    </source>
</evidence>